<evidence type="ECO:0000313" key="2">
    <source>
        <dbReference type="Proteomes" id="UP001377692"/>
    </source>
</evidence>
<sequence>MNDDRMIAVDLGWLADFFATLEAAKQAEAIGIAQEYTAEYCPSGATPFNVIAYLYEGCKSIDEDRFGPDIEVNRIVRGPRVYHPDFLRLIESAYAQQEVTHV</sequence>
<protein>
    <submittedName>
        <fullName evidence="1">Uncharacterized protein</fullName>
    </submittedName>
</protein>
<keyword evidence="2" id="KW-1185">Reference proteome</keyword>
<dbReference type="Proteomes" id="UP001377692">
    <property type="component" value="Unassembled WGS sequence"/>
</dbReference>
<comment type="caution">
    <text evidence="1">The sequence shown here is derived from an EMBL/GenBank/DDBJ whole genome shotgun (WGS) entry which is preliminary data.</text>
</comment>
<reference evidence="1 2" key="1">
    <citation type="submission" date="2024-02" db="EMBL/GenBank/DDBJ databases">
        <title>Identification of pathogenicity and growth-promoting functions of Pseudomonas putida variants.</title>
        <authorList>
            <person name="Sun J."/>
        </authorList>
    </citation>
    <scope>NUCLEOTIDE SEQUENCE [LARGE SCALE GENOMIC DNA]</scope>
    <source>
        <strain evidence="1 2">A04</strain>
    </source>
</reference>
<evidence type="ECO:0000313" key="1">
    <source>
        <dbReference type="EMBL" id="MEJ5903941.1"/>
    </source>
</evidence>
<dbReference type="EMBL" id="JBBHLD010000003">
    <property type="protein sequence ID" value="MEJ5903941.1"/>
    <property type="molecule type" value="Genomic_DNA"/>
</dbReference>
<dbReference type="RefSeq" id="WP_339548838.1">
    <property type="nucleotide sequence ID" value="NZ_JBBHLD010000003.1"/>
</dbReference>
<name>A0ABU8R253_9PSED</name>
<accession>A0ABU8R253</accession>
<gene>
    <name evidence="1" type="ORF">V7V80_04520</name>
</gene>
<organism evidence="1 2">
    <name type="scientific">Pseudomonas kermanshahensis</name>
    <dbReference type="NCBI Taxonomy" id="2745482"/>
    <lineage>
        <taxon>Bacteria</taxon>
        <taxon>Pseudomonadati</taxon>
        <taxon>Pseudomonadota</taxon>
        <taxon>Gammaproteobacteria</taxon>
        <taxon>Pseudomonadales</taxon>
        <taxon>Pseudomonadaceae</taxon>
        <taxon>Pseudomonas</taxon>
    </lineage>
</organism>
<proteinExistence type="predicted"/>